<dbReference type="Proteomes" id="UP000270673">
    <property type="component" value="Chromosome"/>
</dbReference>
<proteinExistence type="predicted"/>
<dbReference type="KEGG" id="buy:D8S85_19385"/>
<keyword evidence="1" id="KW-0812">Transmembrane</keyword>
<dbReference type="EMBL" id="CP032819">
    <property type="protein sequence ID" value="AZS31494.1"/>
    <property type="molecule type" value="Genomic_DNA"/>
</dbReference>
<dbReference type="InterPro" id="IPR018711">
    <property type="entry name" value="NAGPA"/>
</dbReference>
<gene>
    <name evidence="3" type="ORF">D8S85_19385</name>
</gene>
<feature type="transmembrane region" description="Helical" evidence="1">
    <location>
        <begin position="28"/>
        <end position="48"/>
    </location>
</feature>
<dbReference type="RefSeq" id="WP_106482148.1">
    <property type="nucleotide sequence ID" value="NZ_CP032819.1"/>
</dbReference>
<dbReference type="OrthoDB" id="1076739at2"/>
<name>A0A3Q9IQQ4_9BACT</name>
<accession>A0A3Q9IQQ4</accession>
<keyword evidence="1" id="KW-0472">Membrane</keyword>
<evidence type="ECO:0000259" key="2">
    <source>
        <dbReference type="Pfam" id="PF09992"/>
    </source>
</evidence>
<evidence type="ECO:0000313" key="3">
    <source>
        <dbReference type="EMBL" id="AZS31494.1"/>
    </source>
</evidence>
<organism evidence="3 4">
    <name type="scientific">Butyricimonas faecalis</name>
    <dbReference type="NCBI Taxonomy" id="2093856"/>
    <lineage>
        <taxon>Bacteria</taxon>
        <taxon>Pseudomonadati</taxon>
        <taxon>Bacteroidota</taxon>
        <taxon>Bacteroidia</taxon>
        <taxon>Bacteroidales</taxon>
        <taxon>Odoribacteraceae</taxon>
        <taxon>Butyricimonas</taxon>
    </lineage>
</organism>
<sequence length="300" mass="33414">MEELKEIRDDQIRIVGEGGSKNPLLRNAWIIILCVLGIVIIGAILLLCKKQKEVEEVELKQPEPALFEPVRFPQPVKPQWIGKEVDSLTAGFVEIRDTLINDIPIKIYIPHNAEMSLHIGRVDKTDTSVVYVAQAADVRADNGGIVGAFVLNGEPKSWGLSKKGFCASIAGKVIVGVADNTSLFEEATMSGGYFFRQYPLVKDGRVIDNEPKGKSVRRAICDRQGEIFMVETGSIESFHDFAQVLADLGVNQAVYLVGSSAYGWAVDETGTTHEFGDSDYYTERHKMPKNINYIVWRRKR</sequence>
<dbReference type="Pfam" id="PF09992">
    <property type="entry name" value="NAGPA"/>
    <property type="match status" value="1"/>
</dbReference>
<feature type="domain" description="Phosphodiester glycosidase" evidence="2">
    <location>
        <begin position="145"/>
        <end position="266"/>
    </location>
</feature>
<keyword evidence="4" id="KW-1185">Reference proteome</keyword>
<protein>
    <recommendedName>
        <fullName evidence="2">Phosphodiester glycosidase domain-containing protein</fullName>
    </recommendedName>
</protein>
<dbReference type="AlphaFoldDB" id="A0A3Q9IQQ4"/>
<reference evidence="3 4" key="1">
    <citation type="submission" date="2018-10" db="EMBL/GenBank/DDBJ databases">
        <title>Butyricimonas faecalis sp. nov., isolated from human faeces and emended description of the genus Butyricimonas.</title>
        <authorList>
            <person name="Le Roy T."/>
            <person name="Van der Smissen P."/>
            <person name="Paquot A."/>
            <person name="Delzenne N."/>
            <person name="Muccioli G."/>
            <person name="Collet J.-F."/>
            <person name="Cani P.D."/>
        </authorList>
    </citation>
    <scope>NUCLEOTIDE SEQUENCE [LARGE SCALE GENOMIC DNA]</scope>
    <source>
        <strain evidence="3 4">H184</strain>
    </source>
</reference>
<evidence type="ECO:0000313" key="4">
    <source>
        <dbReference type="Proteomes" id="UP000270673"/>
    </source>
</evidence>
<keyword evidence="1" id="KW-1133">Transmembrane helix</keyword>
<evidence type="ECO:0000256" key="1">
    <source>
        <dbReference type="SAM" id="Phobius"/>
    </source>
</evidence>